<comment type="domain">
    <text evidence="7">Contains large globular domains required for ATP hydrolysis at each terminus and a third globular domain forming a flexible hinge near the middle of the molecule. These domains are separated by coiled-coil structures.</text>
</comment>
<dbReference type="InterPro" id="IPR011890">
    <property type="entry name" value="SMC_prok"/>
</dbReference>
<dbReference type="PIRSF" id="PIRSF005719">
    <property type="entry name" value="SMC"/>
    <property type="match status" value="1"/>
</dbReference>
<dbReference type="GO" id="GO:0016887">
    <property type="term" value="F:ATP hydrolysis activity"/>
    <property type="evidence" value="ECO:0007669"/>
    <property type="project" value="InterPro"/>
</dbReference>
<evidence type="ECO:0000256" key="5">
    <source>
        <dbReference type="ARBA" id="ARBA00023054"/>
    </source>
</evidence>
<dbReference type="GO" id="GO:0005694">
    <property type="term" value="C:chromosome"/>
    <property type="evidence" value="ECO:0007669"/>
    <property type="project" value="InterPro"/>
</dbReference>
<feature type="coiled-coil region" evidence="7">
    <location>
        <begin position="235"/>
        <end position="390"/>
    </location>
</feature>
<sequence>MYLKRIELHGFKSFADKSVIEFQPGITGIVGPNGCGKSNISDAVRWVLGEQSVKSLRGSNMSDVIFNGSEDRKAQNVAEVTLVFDNEDRFMNVDYNEVELTRRLYRQNNEAEYLINKEPCRLKDIVDLIMDTGLGRDSLSIISQGNISTFADSKPEERRGMFEEAAGVAKYKKRKLESIRKLERTKDNLDRVEDICLELEKQLSPLKRQKEKAEIYVDLKNQLQSVEVSVLVKGIESLSTSLKDLNQSLDLLDKEKVTIEGQILINEQQNESLKKKMFDLDQEVNALQGKLLTAMNNVNQLETQKVEIDANRKHILETTNKEDLQARIEQLKAILQDAISEYNDRVHRYNETKEEKMTLEAAQEKNRAQMNNLRQSIENLNLQLHNDRHRKEQLVDLIENKTGYSYGVRSIIKAKDSMQGIVGVLGDLLETAPEYETALSVALGSAVQFVVTKQDEDARNAIRFLKNNKSGRATFLPITTMKERHLREEHLLVCQNTKGFLGVMSDFVKYPQEIQRIVDNQLGHVIVADTLDHASLLSKATFARYKVVTLDGEVINVGGSLTGGSLKQSTSLLTSKRELELLVEKIRQSEKDMTQKKAKLNELDNLAREISHNLLQKQMSFAKLELVVTNKKSELQIAKSEYESLTHQSVELSEMEKGTENNHLLQELNEAKKIRDRLTESIQAKRELRMSFVNENDQLEDALKMTRAHLREIQADMTQKQVDKAKQETELNNHLQRLNEEYKMTFEFAKEEYSQEVNMQKAKEEVRLLRHQIESLGHVNLQAIEDYQEVSTRYETLNHQRLDLIHAQDSILKAIDEMDEIMISRFSETFEKINHEFNIVFRNLFGGGKAKLKYSDPDNILETGVDIDVQPPGKAVQNITLFSGGEKALIAISCLFAILRVRPVPMCILDEVEAALDVANVERFAKYLREFSGQTQFIVVTHREGTMEECDLLYGATMQQKGVTKLVSVKLKDAIDLAQNAS</sequence>
<keyword evidence="3 7" id="KW-0547">Nucleotide-binding</keyword>
<dbReference type="InterPro" id="IPR024704">
    <property type="entry name" value="SMC"/>
</dbReference>
<evidence type="ECO:0000256" key="1">
    <source>
        <dbReference type="ARBA" id="ARBA00004496"/>
    </source>
</evidence>
<dbReference type="GO" id="GO:0005524">
    <property type="term" value="F:ATP binding"/>
    <property type="evidence" value="ECO:0007669"/>
    <property type="project" value="UniProtKB-UniRule"/>
</dbReference>
<dbReference type="InterPro" id="IPR027417">
    <property type="entry name" value="P-loop_NTPase"/>
</dbReference>
<dbReference type="Pfam" id="PF02463">
    <property type="entry name" value="SMC_N"/>
    <property type="match status" value="1"/>
</dbReference>
<dbReference type="InterPro" id="IPR036277">
    <property type="entry name" value="SMC_hinge_sf"/>
</dbReference>
<dbReference type="Pfam" id="PF06470">
    <property type="entry name" value="SMC_hinge"/>
    <property type="match status" value="1"/>
</dbReference>
<dbReference type="OrthoDB" id="9808768at2"/>
<keyword evidence="5 7" id="KW-0175">Coiled coil</keyword>
<keyword evidence="10" id="KW-1185">Reference proteome</keyword>
<dbReference type="CDD" id="cd03278">
    <property type="entry name" value="ABC_SMC_barmotin"/>
    <property type="match status" value="2"/>
</dbReference>
<dbReference type="FunFam" id="3.40.50.300:FF:000984">
    <property type="entry name" value="Chromosome partition protein Smc"/>
    <property type="match status" value="1"/>
</dbReference>
<name>A0A1Y4T0A9_9FIRM</name>
<dbReference type="HAMAP" id="MF_01894">
    <property type="entry name" value="Smc_prok"/>
    <property type="match status" value="1"/>
</dbReference>
<dbReference type="GO" id="GO:0007062">
    <property type="term" value="P:sister chromatid cohesion"/>
    <property type="evidence" value="ECO:0007669"/>
    <property type="project" value="InterPro"/>
</dbReference>
<keyword evidence="2 7" id="KW-0963">Cytoplasm</keyword>
<dbReference type="AlphaFoldDB" id="A0A1Y4T0A9"/>
<comment type="subcellular location">
    <subcellularLocation>
        <location evidence="1 7">Cytoplasm</location>
    </subcellularLocation>
</comment>
<protein>
    <recommendedName>
        <fullName evidence="7">Chromosome partition protein Smc</fullName>
    </recommendedName>
</protein>
<dbReference type="InterPro" id="IPR010935">
    <property type="entry name" value="SMC_hinge"/>
</dbReference>
<dbReference type="GO" id="GO:0005737">
    <property type="term" value="C:cytoplasm"/>
    <property type="evidence" value="ECO:0007669"/>
    <property type="project" value="UniProtKB-SubCell"/>
</dbReference>
<dbReference type="Proteomes" id="UP000195305">
    <property type="component" value="Unassembled WGS sequence"/>
</dbReference>
<dbReference type="RefSeq" id="WP_087357379.1">
    <property type="nucleotide sequence ID" value="NZ_NFLJ01000007.1"/>
</dbReference>
<dbReference type="InterPro" id="IPR003395">
    <property type="entry name" value="RecF/RecN/SMC_N"/>
</dbReference>
<comment type="subunit">
    <text evidence="7">Homodimer.</text>
</comment>
<dbReference type="Gene3D" id="3.40.50.300">
    <property type="entry name" value="P-loop containing nucleotide triphosphate hydrolases"/>
    <property type="match status" value="2"/>
</dbReference>
<evidence type="ECO:0000256" key="3">
    <source>
        <dbReference type="ARBA" id="ARBA00022741"/>
    </source>
</evidence>
<feature type="coiled-coil region" evidence="7">
    <location>
        <begin position="572"/>
        <end position="779"/>
    </location>
</feature>
<dbReference type="PANTHER" id="PTHR43977">
    <property type="entry name" value="STRUCTURAL MAINTENANCE OF CHROMOSOMES PROTEIN 3"/>
    <property type="match status" value="1"/>
</dbReference>
<comment type="function">
    <text evidence="7">Required for chromosome condensation and partitioning.</text>
</comment>
<keyword evidence="4 7" id="KW-0067">ATP-binding</keyword>
<evidence type="ECO:0000256" key="4">
    <source>
        <dbReference type="ARBA" id="ARBA00022840"/>
    </source>
</evidence>
<dbReference type="GO" id="GO:0006260">
    <property type="term" value="P:DNA replication"/>
    <property type="evidence" value="ECO:0007669"/>
    <property type="project" value="UniProtKB-UniRule"/>
</dbReference>
<dbReference type="Gene3D" id="3.30.70.1620">
    <property type="match status" value="1"/>
</dbReference>
<dbReference type="SUPFAM" id="SSF52540">
    <property type="entry name" value="P-loop containing nucleoside triphosphate hydrolases"/>
    <property type="match status" value="1"/>
</dbReference>
<feature type="binding site" evidence="7">
    <location>
        <begin position="32"/>
        <end position="39"/>
    </location>
    <ligand>
        <name>ATP</name>
        <dbReference type="ChEBI" id="CHEBI:30616"/>
    </ligand>
</feature>
<dbReference type="EMBL" id="NFLJ01000007">
    <property type="protein sequence ID" value="OUQ35564.1"/>
    <property type="molecule type" value="Genomic_DNA"/>
</dbReference>
<dbReference type="Gene3D" id="6.10.140.1720">
    <property type="match status" value="1"/>
</dbReference>
<proteinExistence type="inferred from homology"/>
<comment type="similarity">
    <text evidence="7">Belongs to the SMC family.</text>
</comment>
<feature type="coiled-coil region" evidence="7">
    <location>
        <begin position="172"/>
        <end position="202"/>
    </location>
</feature>
<reference evidence="9 10" key="1">
    <citation type="journal article" date="2018" name="BMC Genomics">
        <title>Whole genome sequencing and function prediction of 133 gut anaerobes isolated from chicken caecum in pure cultures.</title>
        <authorList>
            <person name="Medvecky M."/>
            <person name="Cejkova D."/>
            <person name="Polansky O."/>
            <person name="Karasova D."/>
            <person name="Kubasova T."/>
            <person name="Cizek A."/>
            <person name="Rychlik I."/>
        </authorList>
    </citation>
    <scope>NUCLEOTIDE SEQUENCE [LARGE SCALE GENOMIC DNA]</scope>
    <source>
        <strain evidence="9 10">An13</strain>
    </source>
</reference>
<dbReference type="GO" id="GO:0003677">
    <property type="term" value="F:DNA binding"/>
    <property type="evidence" value="ECO:0007669"/>
    <property type="project" value="UniProtKB-UniRule"/>
</dbReference>
<comment type="caution">
    <text evidence="9">The sequence shown here is derived from an EMBL/GenBank/DDBJ whole genome shotgun (WGS) entry which is preliminary data.</text>
</comment>
<dbReference type="FunFam" id="3.40.50.300:FF:000901">
    <property type="entry name" value="Chromosome partition protein Smc"/>
    <property type="match status" value="1"/>
</dbReference>
<organism evidence="9 10">
    <name type="scientific">Massilimicrobiota timonensis</name>
    <dbReference type="NCBI Taxonomy" id="1776392"/>
    <lineage>
        <taxon>Bacteria</taxon>
        <taxon>Bacillati</taxon>
        <taxon>Bacillota</taxon>
        <taxon>Erysipelotrichia</taxon>
        <taxon>Erysipelotrichales</taxon>
        <taxon>Erysipelotrichaceae</taxon>
        <taxon>Massilimicrobiota</taxon>
    </lineage>
</organism>
<feature type="domain" description="SMC hinge" evidence="8">
    <location>
        <begin position="419"/>
        <end position="538"/>
    </location>
</feature>
<evidence type="ECO:0000313" key="9">
    <source>
        <dbReference type="EMBL" id="OUQ35564.1"/>
    </source>
</evidence>
<evidence type="ECO:0000313" key="10">
    <source>
        <dbReference type="Proteomes" id="UP000195305"/>
    </source>
</evidence>
<evidence type="ECO:0000256" key="7">
    <source>
        <dbReference type="HAMAP-Rule" id="MF_01894"/>
    </source>
</evidence>
<dbReference type="SMART" id="SM00968">
    <property type="entry name" value="SMC_hinge"/>
    <property type="match status" value="1"/>
</dbReference>
<evidence type="ECO:0000259" key="8">
    <source>
        <dbReference type="SMART" id="SM00968"/>
    </source>
</evidence>
<dbReference type="SUPFAM" id="SSF75553">
    <property type="entry name" value="Smc hinge domain"/>
    <property type="match status" value="1"/>
</dbReference>
<dbReference type="Gene3D" id="1.20.1060.20">
    <property type="match status" value="1"/>
</dbReference>
<evidence type="ECO:0000256" key="6">
    <source>
        <dbReference type="ARBA" id="ARBA00023125"/>
    </source>
</evidence>
<keyword evidence="6 7" id="KW-0238">DNA-binding</keyword>
<gene>
    <name evidence="7" type="primary">smc</name>
    <name evidence="9" type="ORF">B5E75_03405</name>
</gene>
<dbReference type="GO" id="GO:0030261">
    <property type="term" value="P:chromosome condensation"/>
    <property type="evidence" value="ECO:0007669"/>
    <property type="project" value="InterPro"/>
</dbReference>
<accession>A0A1Y4T0A9</accession>
<evidence type="ECO:0000256" key="2">
    <source>
        <dbReference type="ARBA" id="ARBA00022490"/>
    </source>
</evidence>
<dbReference type="GO" id="GO:0007059">
    <property type="term" value="P:chromosome segregation"/>
    <property type="evidence" value="ECO:0007669"/>
    <property type="project" value="UniProtKB-UniRule"/>
</dbReference>